<organism evidence="2 3">
    <name type="scientific">Eragrostis curvula</name>
    <name type="common">weeping love grass</name>
    <dbReference type="NCBI Taxonomy" id="38414"/>
    <lineage>
        <taxon>Eukaryota</taxon>
        <taxon>Viridiplantae</taxon>
        <taxon>Streptophyta</taxon>
        <taxon>Embryophyta</taxon>
        <taxon>Tracheophyta</taxon>
        <taxon>Spermatophyta</taxon>
        <taxon>Magnoliopsida</taxon>
        <taxon>Liliopsida</taxon>
        <taxon>Poales</taxon>
        <taxon>Poaceae</taxon>
        <taxon>PACMAD clade</taxon>
        <taxon>Chloridoideae</taxon>
        <taxon>Eragrostideae</taxon>
        <taxon>Eragrostidinae</taxon>
        <taxon>Eragrostis</taxon>
    </lineage>
</organism>
<evidence type="ECO:0000313" key="2">
    <source>
        <dbReference type="EMBL" id="TVU17100.1"/>
    </source>
</evidence>
<reference evidence="2 3" key="1">
    <citation type="journal article" date="2019" name="Sci. Rep.">
        <title>A high-quality genome of Eragrostis curvula grass provides insights into Poaceae evolution and supports new strategies to enhance forage quality.</title>
        <authorList>
            <person name="Carballo J."/>
            <person name="Santos B.A.C.M."/>
            <person name="Zappacosta D."/>
            <person name="Garbus I."/>
            <person name="Selva J.P."/>
            <person name="Gallo C.A."/>
            <person name="Diaz A."/>
            <person name="Albertini E."/>
            <person name="Caccamo M."/>
            <person name="Echenique V."/>
        </authorList>
    </citation>
    <scope>NUCLEOTIDE SEQUENCE [LARGE SCALE GENOMIC DNA]</scope>
    <source>
        <strain evidence="3">cv. Victoria</strain>
        <tissue evidence="2">Leaf</tissue>
    </source>
</reference>
<gene>
    <name evidence="2" type="ORF">EJB05_33114</name>
</gene>
<dbReference type="Proteomes" id="UP000324897">
    <property type="component" value="Chromosome 7"/>
</dbReference>
<dbReference type="InterPro" id="IPR006734">
    <property type="entry name" value="PLATZ"/>
</dbReference>
<evidence type="ECO:0000313" key="3">
    <source>
        <dbReference type="Proteomes" id="UP000324897"/>
    </source>
</evidence>
<dbReference type="AlphaFoldDB" id="A0A5J9U1Q7"/>
<evidence type="ECO:0000256" key="1">
    <source>
        <dbReference type="SAM" id="MobiDB-lite"/>
    </source>
</evidence>
<dbReference type="OrthoDB" id="645833at2759"/>
<feature type="region of interest" description="Disordered" evidence="1">
    <location>
        <begin position="175"/>
        <end position="208"/>
    </location>
</feature>
<name>A0A5J9U1Q7_9POAL</name>
<proteinExistence type="predicted"/>
<dbReference type="EMBL" id="RWGY01000029">
    <property type="protein sequence ID" value="TVU17100.1"/>
    <property type="molecule type" value="Genomic_DNA"/>
</dbReference>
<dbReference type="Pfam" id="PF04640">
    <property type="entry name" value="PLATZ"/>
    <property type="match status" value="1"/>
</dbReference>
<evidence type="ECO:0008006" key="4">
    <source>
        <dbReference type="Google" id="ProtNLM"/>
    </source>
</evidence>
<protein>
    <recommendedName>
        <fullName evidence="4">B box-type domain-containing protein</fullName>
    </recommendedName>
</protein>
<dbReference type="PANTHER" id="PTHR31065:SF1">
    <property type="entry name" value="OS09G0116050 PROTEIN"/>
    <property type="match status" value="1"/>
</dbReference>
<dbReference type="PANTHER" id="PTHR31065">
    <property type="entry name" value="PLATZ TRANSCRIPTION FACTOR FAMILY PROTEIN"/>
    <property type="match status" value="1"/>
</dbReference>
<keyword evidence="3" id="KW-1185">Reference proteome</keyword>
<comment type="caution">
    <text evidence="2">The sequence shown here is derived from an EMBL/GenBank/DDBJ whole genome shotgun (WGS) entry which is preliminary data.</text>
</comment>
<sequence length="320" mass="36644">MKEKKSTAEEQVNDVQMAPLVEDEEQVAMPLVEDEEQVAMPQWMHVLLRTMFWKPCSRGHKDQNRAEDCIFCLQCDAVFCPHCTHNETGHRLLKIRRYMYRSVVLVNDMQELNIDVSRIQQYKINQQMAVLLRPMRRSKNFRPPLGSPPCKTCGCLLHEEHNLFCSVTCKERTDVSQDDFSGPEAERRYRKHQTNMLQPAEADEQQLPEADRRVELLPTEQVETPPVVNPPEPEADKQNIPEAANIIELLAPELVEALPVVYPPGPEADEQHLPEAANIVGLLASEQVEAPPLANPPGLNYISFRNRPRKQANPERAPFY</sequence>
<accession>A0A5J9U1Q7</accession>
<feature type="region of interest" description="Disordered" evidence="1">
    <location>
        <begin position="296"/>
        <end position="320"/>
    </location>
</feature>
<feature type="non-terminal residue" evidence="2">
    <location>
        <position position="1"/>
    </location>
</feature>
<dbReference type="Gramene" id="TVU17100">
    <property type="protein sequence ID" value="TVU17100"/>
    <property type="gene ID" value="EJB05_33114"/>
</dbReference>